<protein>
    <submittedName>
        <fullName evidence="1">Uncharacterized protein</fullName>
    </submittedName>
</protein>
<keyword evidence="2" id="KW-1185">Reference proteome</keyword>
<feature type="non-terminal residue" evidence="1">
    <location>
        <position position="1"/>
    </location>
</feature>
<organism evidence="1 2">
    <name type="scientific">Coniosporium uncinatum</name>
    <dbReference type="NCBI Taxonomy" id="93489"/>
    <lineage>
        <taxon>Eukaryota</taxon>
        <taxon>Fungi</taxon>
        <taxon>Dikarya</taxon>
        <taxon>Ascomycota</taxon>
        <taxon>Pezizomycotina</taxon>
        <taxon>Dothideomycetes</taxon>
        <taxon>Dothideomycetes incertae sedis</taxon>
        <taxon>Coniosporium</taxon>
    </lineage>
</organism>
<feature type="non-terminal residue" evidence="1">
    <location>
        <position position="51"/>
    </location>
</feature>
<accession>A0ACC3DTX0</accession>
<dbReference type="EMBL" id="JAWDJW010000789">
    <property type="protein sequence ID" value="KAK3080016.1"/>
    <property type="molecule type" value="Genomic_DNA"/>
</dbReference>
<evidence type="ECO:0000313" key="1">
    <source>
        <dbReference type="EMBL" id="KAK3080016.1"/>
    </source>
</evidence>
<evidence type="ECO:0000313" key="2">
    <source>
        <dbReference type="Proteomes" id="UP001186974"/>
    </source>
</evidence>
<reference evidence="1" key="1">
    <citation type="submission" date="2024-09" db="EMBL/GenBank/DDBJ databases">
        <title>Black Yeasts Isolated from many extreme environments.</title>
        <authorList>
            <person name="Coleine C."/>
            <person name="Stajich J.E."/>
            <person name="Selbmann L."/>
        </authorList>
    </citation>
    <scope>NUCLEOTIDE SEQUENCE</scope>
    <source>
        <strain evidence="1">CCFEE 5737</strain>
    </source>
</reference>
<proteinExistence type="predicted"/>
<dbReference type="Proteomes" id="UP001186974">
    <property type="component" value="Unassembled WGS sequence"/>
</dbReference>
<name>A0ACC3DTX0_9PEZI</name>
<gene>
    <name evidence="1" type="ORF">LTS18_003340</name>
</gene>
<comment type="caution">
    <text evidence="1">The sequence shown here is derived from an EMBL/GenBank/DDBJ whole genome shotgun (WGS) entry which is preliminary data.</text>
</comment>
<sequence>SLPTAPKSQRDPGLPALGSLGWWKLLAQGHWRFCFCFCRRFSPSACGCSGC</sequence>